<proteinExistence type="predicted"/>
<accession>A0ABW3U2B6</accession>
<reference evidence="2" key="1">
    <citation type="journal article" date="2019" name="Int. J. Syst. Evol. Microbiol.">
        <title>The Global Catalogue of Microorganisms (GCM) 10K type strain sequencing project: providing services to taxonomists for standard genome sequencing and annotation.</title>
        <authorList>
            <consortium name="The Broad Institute Genomics Platform"/>
            <consortium name="The Broad Institute Genome Sequencing Center for Infectious Disease"/>
            <person name="Wu L."/>
            <person name="Ma J."/>
        </authorList>
    </citation>
    <scope>NUCLEOTIDE SEQUENCE [LARGE SCALE GENOMIC DNA]</scope>
    <source>
        <strain evidence="2">CCUG 54356</strain>
    </source>
</reference>
<dbReference type="Proteomes" id="UP001597264">
    <property type="component" value="Unassembled WGS sequence"/>
</dbReference>
<keyword evidence="2" id="KW-1185">Reference proteome</keyword>
<evidence type="ECO:0000313" key="1">
    <source>
        <dbReference type="EMBL" id="MFD1214968.1"/>
    </source>
</evidence>
<dbReference type="EMBL" id="JBHTLR010000001">
    <property type="protein sequence ID" value="MFD1214968.1"/>
    <property type="molecule type" value="Genomic_DNA"/>
</dbReference>
<dbReference type="RefSeq" id="WP_230438154.1">
    <property type="nucleotide sequence ID" value="NZ_CP087715.1"/>
</dbReference>
<name>A0ABW3U2B6_9GAMM</name>
<evidence type="ECO:0000313" key="2">
    <source>
        <dbReference type="Proteomes" id="UP001597264"/>
    </source>
</evidence>
<comment type="caution">
    <text evidence="1">The sequence shown here is derived from an EMBL/GenBank/DDBJ whole genome shotgun (WGS) entry which is preliminary data.</text>
</comment>
<gene>
    <name evidence="1" type="ORF">ACFQ2X_00005</name>
</gene>
<organism evidence="1 2">
    <name type="scientific">Microbulbifer celer</name>
    <dbReference type="NCBI Taxonomy" id="435905"/>
    <lineage>
        <taxon>Bacteria</taxon>
        <taxon>Pseudomonadati</taxon>
        <taxon>Pseudomonadota</taxon>
        <taxon>Gammaproteobacteria</taxon>
        <taxon>Cellvibrionales</taxon>
        <taxon>Microbulbiferaceae</taxon>
        <taxon>Microbulbifer</taxon>
    </lineage>
</organism>
<protein>
    <submittedName>
        <fullName evidence="1">Uncharacterized protein</fullName>
    </submittedName>
</protein>
<sequence>MKKFELDLKNGMVISSALREDEVSALSGVHPRDIGNGYTWYWLPAIEINDVNVVFGFSFFEGLLRDINVSLSSPELYGGSWDYFSEKKEKLRAKHTEEWLAQIGYNVGTFPWGSVWAGYDGKGGFGHAVIRYNS</sequence>